<keyword evidence="3 9" id="KW-0863">Zinc-finger</keyword>
<keyword evidence="2" id="KW-0963">Cytoplasm</keyword>
<dbReference type="Gene3D" id="3.40.50.300">
    <property type="entry name" value="P-loop containing nucleotide triphosphate hydrolases"/>
    <property type="match status" value="2"/>
</dbReference>
<dbReference type="InterPro" id="IPR003601">
    <property type="entry name" value="Topo_IA_2"/>
</dbReference>
<comment type="caution">
    <text evidence="14">The sequence shown here is derived from an EMBL/GenBank/DDBJ whole genome shotgun (WGS) entry which is preliminary data.</text>
</comment>
<dbReference type="GO" id="GO:0005524">
    <property type="term" value="F:ATP binding"/>
    <property type="evidence" value="ECO:0007669"/>
    <property type="project" value="UniProtKB-KW"/>
</dbReference>
<comment type="subcellular location">
    <subcellularLocation>
        <location evidence="1">Cytoplasm</location>
    </subcellularLocation>
</comment>
<sequence>MVPVIYQNLCSICGKDLTYREIEKKLCHIKQEPFFSSFFDLREKKLEKLFEVLVGKPRNLQKMWIKRLIKGESFAATAPTGIGKTSFGLVSSIFFATEGKKSYIIMPTTILLQQSVDELKRYGEKLKKCNFFNHGKTPVVIFYHSDMKKTEKEKFQQILKKENYDILLTTSQFLNRNFEKIKHMHFDFIFVDDVDAILKASQNVEKVIYLLGFKKEDEQWRGKQRGIMMVSTATVKKGKATQLFRKLLNFDVGSSFFTIRNIEDIKLDEVNLGVVKDLLRKMGGGGIIYAPDTDTAEEYYLFLKNEFKIGLISAKSRKDYELFENGKLDYLIGTSYYYGTLVRGLDLPHRIRYVVFTGAPVVRVKFEKITPRLLKILAFAFRRNEKVREFLPYLSRIHQYPDKKNQLIKLVEKVPEQEKPEDLVVRKNEIIFPDIRTYLQASGRSSRLTVNGLVKGASFLLEGDRGILDAFTRRARYFNINFKDYHEIDFKKLCLEIDKSRREKAKSQDLIRPALFIVESPTKAKTIAHYFGKPSVKILKNSVFYEVATNNYILLVTASLGHLVDLTHDKEFYGVKVNNEFVPIYTTIKHCQNCKNQFVMDAKKCPKCGSDKILDSRERIDFLRELAYQTEFVIVATDPDAEGEKIAWDIKNLLNGIAEVKRAHFHEVTQKAILSALLNLREVNEEQVKAQLVRRIEDRWIGFVFSRKLWEVFNRRELSTGRVQTPVLGWVIQQEKKFKKKKKVAFVPDLSLYLEGVEEKEIELVIEVLEKREEMKVPFPPYSTDEMLKDSNNILKLNSDKVMRLAQDLFENGLITYHRTDSTFVSDTGLEIAQEYLGPDFKPRDWFFTQSAHECIRPTKPWDKFTLQRMAYEGWFAGRLTPDHFALYDLIFRRFMASQCKEFSVEIHCYRIGYKDRTLTEERIVKAEGKSYQLYRSVRMEKELPAGRNRYTVEIRVLPEGYPFTQADLVRLMKERAIGRPSTYAAVIQKLFARKYVIERKRFIFSTKLGRQVYSYMLDNFAEFVNEERTRKLLEKMDKIEKTECDYKKALEELYKEIKSVIM</sequence>
<keyword evidence="6 10" id="KW-0238">DNA-binding</keyword>
<dbReference type="SUPFAM" id="SSF52540">
    <property type="entry name" value="P-loop containing nucleoside triphosphate hydrolases"/>
    <property type="match status" value="2"/>
</dbReference>
<dbReference type="InterPro" id="IPR023405">
    <property type="entry name" value="Topo_IA_core_domain"/>
</dbReference>
<dbReference type="CDD" id="cd17924">
    <property type="entry name" value="DDXDc_reverse_gyrase"/>
    <property type="match status" value="1"/>
</dbReference>
<dbReference type="PANTHER" id="PTHR43505:SF1">
    <property type="entry name" value="REVERSE GYRASE"/>
    <property type="match status" value="1"/>
</dbReference>
<keyword evidence="7 10" id="KW-0413">Isomerase</keyword>
<feature type="domain" description="Toprim" evidence="11">
    <location>
        <begin position="513"/>
        <end position="669"/>
    </location>
</feature>
<dbReference type="GO" id="GO:0160097">
    <property type="term" value="F:reverse gyrase activity"/>
    <property type="evidence" value="ECO:0007669"/>
    <property type="project" value="UniProtKB-ARBA"/>
</dbReference>
<dbReference type="Pfam" id="PF00270">
    <property type="entry name" value="DEAD"/>
    <property type="match status" value="1"/>
</dbReference>
<name>A0A7V5LYB1_UNCAE</name>
<evidence type="ECO:0000256" key="3">
    <source>
        <dbReference type="ARBA" id="ARBA00022771"/>
    </source>
</evidence>
<evidence type="ECO:0000256" key="2">
    <source>
        <dbReference type="ARBA" id="ARBA00022490"/>
    </source>
</evidence>
<evidence type="ECO:0000256" key="7">
    <source>
        <dbReference type="ARBA" id="ARBA00023235"/>
    </source>
</evidence>
<evidence type="ECO:0000256" key="8">
    <source>
        <dbReference type="ARBA" id="ARBA00043976"/>
    </source>
</evidence>
<dbReference type="InterPro" id="IPR013826">
    <property type="entry name" value="Topo_IA_cen_sub3"/>
</dbReference>
<dbReference type="SMART" id="SM00436">
    <property type="entry name" value="TOP1Bc"/>
    <property type="match status" value="1"/>
</dbReference>
<dbReference type="EMBL" id="DRTT01000013">
    <property type="protein sequence ID" value="HHF97962.1"/>
    <property type="molecule type" value="Genomic_DNA"/>
</dbReference>
<dbReference type="InterPro" id="IPR005736">
    <property type="entry name" value="Reverse_gyrase"/>
</dbReference>
<proteinExistence type="inferred from homology"/>
<feature type="domain" description="Topo IA-type catalytic" evidence="13">
    <location>
        <begin position="684"/>
        <end position="1062"/>
    </location>
</feature>
<dbReference type="PROSITE" id="PS52039">
    <property type="entry name" value="TOPO_IA_2"/>
    <property type="match status" value="1"/>
</dbReference>
<dbReference type="Proteomes" id="UP000886070">
    <property type="component" value="Unassembled WGS sequence"/>
</dbReference>
<dbReference type="Pfam" id="PF01131">
    <property type="entry name" value="Topoisom_bac"/>
    <property type="match status" value="2"/>
</dbReference>
<dbReference type="SMART" id="SM00437">
    <property type="entry name" value="TOP1Ac"/>
    <property type="match status" value="1"/>
</dbReference>
<keyword evidence="14" id="KW-0378">Hydrolase</keyword>
<evidence type="ECO:0000259" key="13">
    <source>
        <dbReference type="PROSITE" id="PS52039"/>
    </source>
</evidence>
<dbReference type="Gene3D" id="3.40.50.140">
    <property type="match status" value="1"/>
</dbReference>
<dbReference type="PROSITE" id="PS51192">
    <property type="entry name" value="HELICASE_ATP_BIND_1"/>
    <property type="match status" value="1"/>
</dbReference>
<evidence type="ECO:0000256" key="10">
    <source>
        <dbReference type="RuleBase" id="RU004026"/>
    </source>
</evidence>
<gene>
    <name evidence="14" type="primary">rgy</name>
    <name evidence="14" type="ORF">ENL39_00535</name>
</gene>
<evidence type="ECO:0000256" key="6">
    <source>
        <dbReference type="ARBA" id="ARBA00023125"/>
    </source>
</evidence>
<dbReference type="InterPro" id="IPR014001">
    <property type="entry name" value="Helicase_ATP-bd"/>
</dbReference>
<keyword evidence="4 10" id="KW-0862">Zinc</keyword>
<dbReference type="SUPFAM" id="SSF56712">
    <property type="entry name" value="Prokaryotic type I DNA topoisomerase"/>
    <property type="match status" value="1"/>
</dbReference>
<organism evidence="14">
    <name type="scientific">Aerophobetes bacterium</name>
    <dbReference type="NCBI Taxonomy" id="2030807"/>
    <lineage>
        <taxon>Bacteria</taxon>
        <taxon>Candidatus Aerophobota</taxon>
    </lineage>
</organism>
<evidence type="ECO:0000256" key="1">
    <source>
        <dbReference type="ARBA" id="ARBA00004496"/>
    </source>
</evidence>
<comment type="catalytic activity">
    <reaction evidence="10">
        <text>ATP + H2O = ADP + phosphate + H(+)</text>
        <dbReference type="Rhea" id="RHEA:13065"/>
        <dbReference type="ChEBI" id="CHEBI:15377"/>
        <dbReference type="ChEBI" id="CHEBI:15378"/>
        <dbReference type="ChEBI" id="CHEBI:30616"/>
        <dbReference type="ChEBI" id="CHEBI:43474"/>
        <dbReference type="ChEBI" id="CHEBI:456216"/>
    </reaction>
</comment>
<reference evidence="14" key="1">
    <citation type="journal article" date="2020" name="mSystems">
        <title>Genome- and Community-Level Interaction Insights into Carbon Utilization and Element Cycling Functions of Hydrothermarchaeota in Hydrothermal Sediment.</title>
        <authorList>
            <person name="Zhou Z."/>
            <person name="Liu Y."/>
            <person name="Xu W."/>
            <person name="Pan J."/>
            <person name="Luo Z.H."/>
            <person name="Li M."/>
        </authorList>
    </citation>
    <scope>NUCLEOTIDE SEQUENCE [LARGE SCALE GENOMIC DNA]</scope>
    <source>
        <strain evidence="14">HyVt-92</strain>
    </source>
</reference>
<dbReference type="Gene3D" id="1.10.290.10">
    <property type="entry name" value="Topoisomerase I, domain 4"/>
    <property type="match status" value="1"/>
</dbReference>
<keyword evidence="10" id="KW-0067">ATP-binding</keyword>
<dbReference type="AlphaFoldDB" id="A0A7V5LYB1"/>
<dbReference type="InterPro" id="IPR013497">
    <property type="entry name" value="Topo_IA_cen"/>
</dbReference>
<dbReference type="PRINTS" id="PR00417">
    <property type="entry name" value="PRTPISMRASEI"/>
</dbReference>
<keyword evidence="10" id="KW-0547">Nucleotide-binding</keyword>
<keyword evidence="5 10" id="KW-0799">Topoisomerase</keyword>
<dbReference type="InterPro" id="IPR011545">
    <property type="entry name" value="DEAD/DEAH_box_helicase_dom"/>
</dbReference>
<dbReference type="InterPro" id="IPR006171">
    <property type="entry name" value="TOPRIM_dom"/>
</dbReference>
<evidence type="ECO:0000256" key="5">
    <source>
        <dbReference type="ARBA" id="ARBA00023029"/>
    </source>
</evidence>
<evidence type="ECO:0000256" key="9">
    <source>
        <dbReference type="PROSITE-ProRule" id="PRU01381"/>
    </source>
</evidence>
<evidence type="ECO:0000259" key="11">
    <source>
        <dbReference type="PROSITE" id="PS50880"/>
    </source>
</evidence>
<dbReference type="Gene3D" id="1.10.460.10">
    <property type="entry name" value="Topoisomerase I, domain 2"/>
    <property type="match status" value="1"/>
</dbReference>
<dbReference type="PROSITE" id="PS52037">
    <property type="entry name" value="ZF_RG_C"/>
    <property type="match status" value="1"/>
</dbReference>
<feature type="domain" description="Helicase ATP-binding" evidence="12">
    <location>
        <begin position="65"/>
        <end position="253"/>
    </location>
</feature>
<keyword evidence="10" id="KW-0479">Metal-binding</keyword>
<dbReference type="GO" id="GO:0005737">
    <property type="term" value="C:cytoplasm"/>
    <property type="evidence" value="ECO:0007669"/>
    <property type="project" value="UniProtKB-SubCell"/>
</dbReference>
<dbReference type="CDD" id="cd18798">
    <property type="entry name" value="SF2_C_reverse_gyrase"/>
    <property type="match status" value="1"/>
</dbReference>
<dbReference type="InterPro" id="IPR027417">
    <property type="entry name" value="P-loop_NTPase"/>
</dbReference>
<dbReference type="Gene3D" id="3.30.56.120">
    <property type="match status" value="1"/>
</dbReference>
<evidence type="ECO:0000313" key="14">
    <source>
        <dbReference type="EMBL" id="HHF97962.1"/>
    </source>
</evidence>
<dbReference type="SMART" id="SM00493">
    <property type="entry name" value="TOPRIM"/>
    <property type="match status" value="1"/>
</dbReference>
<dbReference type="Gene3D" id="2.60.510.20">
    <property type="match status" value="1"/>
</dbReference>
<dbReference type="PROSITE" id="PS50880">
    <property type="entry name" value="TOPRIM"/>
    <property type="match status" value="1"/>
</dbReference>
<dbReference type="GO" id="GO:0003677">
    <property type="term" value="F:DNA binding"/>
    <property type="evidence" value="ECO:0007669"/>
    <property type="project" value="UniProtKB-KW"/>
</dbReference>
<dbReference type="PANTHER" id="PTHR43505">
    <property type="entry name" value="REVERSE GYRASE"/>
    <property type="match status" value="1"/>
</dbReference>
<comment type="function">
    <text evidence="10">Modifies the topological state of DNA by introducing positive supercoils in an ATP-dependent process, increasing the linking number in steps of +1. Binds to single-stranded DNA, transiently cleaves and then rejoins the ends, introducing a positive supercoil in the process. The scissile phosphodiester is attacked by the catalytic tyrosine of the enzyme, resulting in the formation of a DNA-(5'-phosphotyrosyl)-enzyme intermediate. Involved in rewinding DNA strands in regions of the chromosome that have opened up to allow replication, transcription, DNA repair and/or for DNA protection.</text>
</comment>
<dbReference type="NCBIfam" id="TIGR01054">
    <property type="entry name" value="rgy"/>
    <property type="match status" value="1"/>
</dbReference>
<dbReference type="GO" id="GO:0016787">
    <property type="term" value="F:hydrolase activity"/>
    <property type="evidence" value="ECO:0007669"/>
    <property type="project" value="UniProtKB-KW"/>
</dbReference>
<evidence type="ECO:0000256" key="4">
    <source>
        <dbReference type="ARBA" id="ARBA00022833"/>
    </source>
</evidence>
<dbReference type="GO" id="GO:0008270">
    <property type="term" value="F:zinc ion binding"/>
    <property type="evidence" value="ECO:0007669"/>
    <property type="project" value="UniProtKB-KW"/>
</dbReference>
<protein>
    <recommendedName>
        <fullName evidence="10">Reverse gyrase</fullName>
    </recommendedName>
</protein>
<dbReference type="InterPro" id="IPR003602">
    <property type="entry name" value="Topo_IA_DNA-bd_dom"/>
</dbReference>
<dbReference type="Gene3D" id="2.20.20.30">
    <property type="entry name" value="reverse gyrase domain"/>
    <property type="match status" value="1"/>
</dbReference>
<dbReference type="GO" id="GO:0006265">
    <property type="term" value="P:DNA topological change"/>
    <property type="evidence" value="ECO:0007669"/>
    <property type="project" value="InterPro"/>
</dbReference>
<comment type="similarity">
    <text evidence="8">In the N-terminal section; belongs to the DEAD box helicase family. DDVD subfamily.</text>
</comment>
<evidence type="ECO:0000259" key="12">
    <source>
        <dbReference type="PROSITE" id="PS51192"/>
    </source>
</evidence>
<accession>A0A7V5LYB1</accession>
<dbReference type="CDD" id="cd00186">
    <property type="entry name" value="TOP1Ac"/>
    <property type="match status" value="1"/>
</dbReference>
<dbReference type="Pfam" id="PF01751">
    <property type="entry name" value="Toprim"/>
    <property type="match status" value="1"/>
</dbReference>
<dbReference type="InterPro" id="IPR013824">
    <property type="entry name" value="Topo_IA_cen_sub1"/>
</dbReference>
<dbReference type="SMART" id="SM00487">
    <property type="entry name" value="DEXDc"/>
    <property type="match status" value="1"/>
</dbReference>